<comment type="caution">
    <text evidence="1">The sequence shown here is derived from an EMBL/GenBank/DDBJ whole genome shotgun (WGS) entry which is preliminary data.</text>
</comment>
<reference evidence="1" key="1">
    <citation type="submission" date="2016-01" db="EMBL/GenBank/DDBJ databases">
        <authorList>
            <person name="Peeters C."/>
        </authorList>
    </citation>
    <scope>NUCLEOTIDE SEQUENCE [LARGE SCALE GENOMIC DNA]</scope>
    <source>
        <strain evidence="1">LMG 22937</strain>
    </source>
</reference>
<gene>
    <name evidence="1" type="ORF">AWB67_06014</name>
</gene>
<keyword evidence="2" id="KW-1185">Reference proteome</keyword>
<dbReference type="Proteomes" id="UP000054925">
    <property type="component" value="Unassembled WGS sequence"/>
</dbReference>
<accession>A0A158KM15</accession>
<evidence type="ECO:0000313" key="1">
    <source>
        <dbReference type="EMBL" id="SAL82035.1"/>
    </source>
</evidence>
<protein>
    <submittedName>
        <fullName evidence="1">Uncharacterized protein</fullName>
    </submittedName>
</protein>
<name>A0A158KM15_9BURK</name>
<organism evidence="1 2">
    <name type="scientific">Caballeronia terrestris</name>
    <dbReference type="NCBI Taxonomy" id="1226301"/>
    <lineage>
        <taxon>Bacteria</taxon>
        <taxon>Pseudomonadati</taxon>
        <taxon>Pseudomonadota</taxon>
        <taxon>Betaproteobacteria</taxon>
        <taxon>Burkholderiales</taxon>
        <taxon>Burkholderiaceae</taxon>
        <taxon>Caballeronia</taxon>
    </lineage>
</organism>
<dbReference type="AlphaFoldDB" id="A0A158KM15"/>
<proteinExistence type="predicted"/>
<evidence type="ECO:0000313" key="2">
    <source>
        <dbReference type="Proteomes" id="UP000054925"/>
    </source>
</evidence>
<dbReference type="EMBL" id="FCOL02000069">
    <property type="protein sequence ID" value="SAL82035.1"/>
    <property type="molecule type" value="Genomic_DNA"/>
</dbReference>
<sequence length="82" mass="8324">MKLGDPVPLPTHAAATHGFAYVVGGRAVFASHVAVASSDVNAKCQKGDCPVTQAFASQHRTAVLIGPPWHAGSDNAKNSAGC</sequence>